<evidence type="ECO:0000256" key="5">
    <source>
        <dbReference type="ARBA" id="ARBA00023288"/>
    </source>
</evidence>
<sequence>MPVLTSKRITYTLAAAALCSSMLTSCASHQTTDKIPSPSPSQKEENTGEQKQLTVLTNRIDLVENGVFQKYADKFEAKHPGAHVEFEGLTNYASDIIVRLSTRSLGDVLLLPNNLPNEDLINYFEPLNDSLFEHTRFADFKSYRGERYGIATGASTDGIVYNKTAFLRAGITKVPATLEEFYAACAKLKRVGIVPIYLNYGAQWPMSSWGENLVSYMTGNANYLNQMTASDQPFTKENPWGQTIAIVKTLINKGYVEKDLFTNNWELSKGEVAKGNAGMYFLGNWVINQVIAAGGSSEDLGFFPFPYDNTPMRYAPLSPDWFLGVSKFSENKELAEAWANFFVKESGYVDDSGFLPVDTTKTSQLPQIRQFLTFDPTFVERQPPSDDFLNISAKAQMAFWSGDYIQEWIAAPDLKTSFQNYNVRWAEARKLVLGLEASNQKQSNEHSANNAAAAESDKKKQQQSRH</sequence>
<evidence type="ECO:0000256" key="3">
    <source>
        <dbReference type="ARBA" id="ARBA00023136"/>
    </source>
</evidence>
<feature type="compositionally biased region" description="Low complexity" evidence="6">
    <location>
        <begin position="445"/>
        <end position="454"/>
    </location>
</feature>
<dbReference type="Pfam" id="PF01547">
    <property type="entry name" value="SBP_bac_1"/>
    <property type="match status" value="1"/>
</dbReference>
<dbReference type="InterPro" id="IPR006059">
    <property type="entry name" value="SBP"/>
</dbReference>
<evidence type="ECO:0000313" key="8">
    <source>
        <dbReference type="EMBL" id="MBP3962650.1"/>
    </source>
</evidence>
<feature type="region of interest" description="Disordered" evidence="6">
    <location>
        <begin position="29"/>
        <end position="50"/>
    </location>
</feature>
<proteinExistence type="predicted"/>
<name>A0ABS5C9J5_9BACL</name>
<feature type="region of interest" description="Disordered" evidence="6">
    <location>
        <begin position="438"/>
        <end position="466"/>
    </location>
</feature>
<dbReference type="InterPro" id="IPR050490">
    <property type="entry name" value="Bact_solute-bd_prot1"/>
</dbReference>
<dbReference type="PANTHER" id="PTHR43649:SF33">
    <property type="entry name" value="POLYGALACTURONAN_RHAMNOGALACTURONAN-BINDING PROTEIN YTCQ"/>
    <property type="match status" value="1"/>
</dbReference>
<evidence type="ECO:0000313" key="9">
    <source>
        <dbReference type="Proteomes" id="UP000673394"/>
    </source>
</evidence>
<feature type="chain" id="PRO_5046307465" evidence="7">
    <location>
        <begin position="28"/>
        <end position="466"/>
    </location>
</feature>
<dbReference type="PANTHER" id="PTHR43649">
    <property type="entry name" value="ARABINOSE-BINDING PROTEIN-RELATED"/>
    <property type="match status" value="1"/>
</dbReference>
<comment type="caution">
    <text evidence="8">The sequence shown here is derived from an EMBL/GenBank/DDBJ whole genome shotgun (WGS) entry which is preliminary data.</text>
</comment>
<keyword evidence="5" id="KW-0449">Lipoprotein</keyword>
<evidence type="ECO:0000256" key="2">
    <source>
        <dbReference type="ARBA" id="ARBA00022729"/>
    </source>
</evidence>
<keyword evidence="3" id="KW-0472">Membrane</keyword>
<keyword evidence="2 7" id="KW-0732">Signal</keyword>
<keyword evidence="1" id="KW-1003">Cell membrane</keyword>
<dbReference type="Gene3D" id="3.40.190.10">
    <property type="entry name" value="Periplasmic binding protein-like II"/>
    <property type="match status" value="2"/>
</dbReference>
<evidence type="ECO:0000256" key="1">
    <source>
        <dbReference type="ARBA" id="ARBA00022475"/>
    </source>
</evidence>
<evidence type="ECO:0000256" key="4">
    <source>
        <dbReference type="ARBA" id="ARBA00023139"/>
    </source>
</evidence>
<reference evidence="8 9" key="1">
    <citation type="submission" date="2021-04" db="EMBL/GenBank/DDBJ databases">
        <title>Paenibacillus sp. DLE-14 whole genome sequence.</title>
        <authorList>
            <person name="Ham Y.J."/>
        </authorList>
    </citation>
    <scope>NUCLEOTIDE SEQUENCE [LARGE SCALE GENOMIC DNA]</scope>
    <source>
        <strain evidence="8 9">DLE-14</strain>
    </source>
</reference>
<feature type="signal peptide" evidence="7">
    <location>
        <begin position="1"/>
        <end position="27"/>
    </location>
</feature>
<dbReference type="PROSITE" id="PS51257">
    <property type="entry name" value="PROKAR_LIPOPROTEIN"/>
    <property type="match status" value="1"/>
</dbReference>
<evidence type="ECO:0000256" key="6">
    <source>
        <dbReference type="SAM" id="MobiDB-lite"/>
    </source>
</evidence>
<dbReference type="EMBL" id="JAGKSP010000002">
    <property type="protein sequence ID" value="MBP3962650.1"/>
    <property type="molecule type" value="Genomic_DNA"/>
</dbReference>
<dbReference type="Proteomes" id="UP000673394">
    <property type="component" value="Unassembled WGS sequence"/>
</dbReference>
<organism evidence="8 9">
    <name type="scientific">Paenibacillus lignilyticus</name>
    <dbReference type="NCBI Taxonomy" id="1172615"/>
    <lineage>
        <taxon>Bacteria</taxon>
        <taxon>Bacillati</taxon>
        <taxon>Bacillota</taxon>
        <taxon>Bacilli</taxon>
        <taxon>Bacillales</taxon>
        <taxon>Paenibacillaceae</taxon>
        <taxon>Paenibacillus</taxon>
    </lineage>
</organism>
<accession>A0ABS5C9J5</accession>
<gene>
    <name evidence="8" type="ORF">I8J30_08035</name>
</gene>
<evidence type="ECO:0000256" key="7">
    <source>
        <dbReference type="SAM" id="SignalP"/>
    </source>
</evidence>
<keyword evidence="4" id="KW-0564">Palmitate</keyword>
<keyword evidence="9" id="KW-1185">Reference proteome</keyword>
<dbReference type="SUPFAM" id="SSF53850">
    <property type="entry name" value="Periplasmic binding protein-like II"/>
    <property type="match status" value="1"/>
</dbReference>
<protein>
    <submittedName>
        <fullName evidence="8">Extracellular solute-binding protein</fullName>
    </submittedName>
</protein>